<gene>
    <name evidence="1" type="ORF">UFOPK1392_00511</name>
    <name evidence="2" type="ORF">UFOPK3733_02163</name>
</gene>
<reference evidence="1" key="1">
    <citation type="submission" date="2020-05" db="EMBL/GenBank/DDBJ databases">
        <authorList>
            <person name="Chiriac C."/>
            <person name="Salcher M."/>
            <person name="Ghai R."/>
            <person name="Kavagutti S V."/>
        </authorList>
    </citation>
    <scope>NUCLEOTIDE SEQUENCE</scope>
</reference>
<dbReference type="EMBL" id="CAFBNC010000168">
    <property type="protein sequence ID" value="CAB4956033.1"/>
    <property type="molecule type" value="Genomic_DNA"/>
</dbReference>
<dbReference type="EMBL" id="CAEMXZ010000015">
    <property type="protein sequence ID" value="CAB4322774.1"/>
    <property type="molecule type" value="Genomic_DNA"/>
</dbReference>
<dbReference type="AlphaFoldDB" id="A0A6J5Y9C6"/>
<name>A0A6J5Y9C6_9ZZZZ</name>
<accession>A0A6J5Y9C6</accession>
<protein>
    <submittedName>
        <fullName evidence="1">Unannotated protein</fullName>
    </submittedName>
</protein>
<organism evidence="1">
    <name type="scientific">freshwater metagenome</name>
    <dbReference type="NCBI Taxonomy" id="449393"/>
    <lineage>
        <taxon>unclassified sequences</taxon>
        <taxon>metagenomes</taxon>
        <taxon>ecological metagenomes</taxon>
    </lineage>
</organism>
<proteinExistence type="predicted"/>
<sequence length="135" mass="14604">MTFNNSDAANTPGVAIVGGSQITFTQPGTYNLQFSAQVQRSSQSGLTTSSIWLQRDFLNIPSTNRNFTLASSSTLLVVSWNWFVPITCSAPGVCQQAQIMWSTENEHVGLFATGAQTNPDRPSTPSAFLTVTQVR</sequence>
<evidence type="ECO:0000313" key="1">
    <source>
        <dbReference type="EMBL" id="CAB4322774.1"/>
    </source>
</evidence>
<evidence type="ECO:0000313" key="2">
    <source>
        <dbReference type="EMBL" id="CAB4956033.1"/>
    </source>
</evidence>